<dbReference type="Pfam" id="PF04552">
    <property type="entry name" value="Sigma54_DBD"/>
    <property type="match status" value="1"/>
</dbReference>
<dbReference type="PROSITE" id="PS00717">
    <property type="entry name" value="SIGMA54_1"/>
    <property type="match status" value="1"/>
</dbReference>
<dbReference type="InterPro" id="IPR038709">
    <property type="entry name" value="RpoN_core-bd_sf"/>
</dbReference>
<keyword evidence="5 9" id="KW-0805">Transcription regulation</keyword>
<dbReference type="InterPro" id="IPR007634">
    <property type="entry name" value="RNA_pol_sigma_54_DNA-bd"/>
</dbReference>
<dbReference type="Gene3D" id="1.10.10.1330">
    <property type="entry name" value="RNA polymerase sigma-54 factor, core-binding domain"/>
    <property type="match status" value="1"/>
</dbReference>
<proteinExistence type="inferred from homology"/>
<evidence type="ECO:0000313" key="13">
    <source>
        <dbReference type="EMBL" id="GGC80819.1"/>
    </source>
</evidence>
<dbReference type="GO" id="GO:0016987">
    <property type="term" value="F:sigma factor activity"/>
    <property type="evidence" value="ECO:0007669"/>
    <property type="project" value="UniProtKB-KW"/>
</dbReference>
<evidence type="ECO:0000256" key="5">
    <source>
        <dbReference type="ARBA" id="ARBA00023015"/>
    </source>
</evidence>
<evidence type="ECO:0000256" key="2">
    <source>
        <dbReference type="ARBA" id="ARBA00022478"/>
    </source>
</evidence>
<feature type="compositionally biased region" description="Low complexity" evidence="10">
    <location>
        <begin position="85"/>
        <end position="103"/>
    </location>
</feature>
<dbReference type="RefSeq" id="WP_188566917.1">
    <property type="nucleotide sequence ID" value="NZ_BMED01000003.1"/>
</dbReference>
<dbReference type="GO" id="GO:0003677">
    <property type="term" value="F:DNA binding"/>
    <property type="evidence" value="ECO:0007669"/>
    <property type="project" value="UniProtKB-KW"/>
</dbReference>
<feature type="domain" description="RNA polymerase sigma factor 54 DNA-binding" evidence="11">
    <location>
        <begin position="338"/>
        <end position="493"/>
    </location>
</feature>
<dbReference type="Proteomes" id="UP000637423">
    <property type="component" value="Unassembled WGS sequence"/>
</dbReference>
<dbReference type="InterPro" id="IPR007046">
    <property type="entry name" value="RNA_pol_sigma_54_core-bd"/>
</dbReference>
<keyword evidence="14" id="KW-1185">Reference proteome</keyword>
<dbReference type="NCBIfam" id="NF004598">
    <property type="entry name" value="PRK05932.1-5"/>
    <property type="match status" value="1"/>
</dbReference>
<dbReference type="PANTHER" id="PTHR32248">
    <property type="entry name" value="RNA POLYMERASE SIGMA-54 FACTOR"/>
    <property type="match status" value="1"/>
</dbReference>
<accession>A0A916UPR8</accession>
<dbReference type="Pfam" id="PF04963">
    <property type="entry name" value="Sigma54_CBD"/>
    <property type="match status" value="1"/>
</dbReference>
<comment type="function">
    <text evidence="9">Sigma factors are initiation factors that promote the attachment of RNA polymerase to specific initiation sites and are then released.</text>
</comment>
<name>A0A916UPR8_9BURK</name>
<protein>
    <recommendedName>
        <fullName evidence="9">RNA polymerase sigma-54 factor</fullName>
    </recommendedName>
</protein>
<reference evidence="13" key="1">
    <citation type="journal article" date="2014" name="Int. J. Syst. Evol. Microbiol.">
        <title>Complete genome sequence of Corynebacterium casei LMG S-19264T (=DSM 44701T), isolated from a smear-ripened cheese.</title>
        <authorList>
            <consortium name="US DOE Joint Genome Institute (JGI-PGF)"/>
            <person name="Walter F."/>
            <person name="Albersmeier A."/>
            <person name="Kalinowski J."/>
            <person name="Ruckert C."/>
        </authorList>
    </citation>
    <scope>NUCLEOTIDE SEQUENCE</scope>
    <source>
        <strain evidence="13">CGMCC 1.10998</strain>
    </source>
</reference>
<evidence type="ECO:0000256" key="3">
    <source>
        <dbReference type="ARBA" id="ARBA00022679"/>
    </source>
</evidence>
<keyword evidence="6 9" id="KW-0731">Sigma factor</keyword>
<evidence type="ECO:0000256" key="6">
    <source>
        <dbReference type="ARBA" id="ARBA00023082"/>
    </source>
</evidence>
<organism evidence="13 14">
    <name type="scientific">Undibacterium terreum</name>
    <dbReference type="NCBI Taxonomy" id="1224302"/>
    <lineage>
        <taxon>Bacteria</taxon>
        <taxon>Pseudomonadati</taxon>
        <taxon>Pseudomonadota</taxon>
        <taxon>Betaproteobacteria</taxon>
        <taxon>Burkholderiales</taxon>
        <taxon>Oxalobacteraceae</taxon>
        <taxon>Undibacterium</taxon>
    </lineage>
</organism>
<dbReference type="NCBIfam" id="TIGR02395">
    <property type="entry name" value="rpoN_sigma"/>
    <property type="match status" value="1"/>
</dbReference>
<evidence type="ECO:0000256" key="8">
    <source>
        <dbReference type="ARBA" id="ARBA00023163"/>
    </source>
</evidence>
<dbReference type="GO" id="GO:0006352">
    <property type="term" value="P:DNA-templated transcription initiation"/>
    <property type="evidence" value="ECO:0007669"/>
    <property type="project" value="InterPro"/>
</dbReference>
<keyword evidence="7 9" id="KW-0238">DNA-binding</keyword>
<evidence type="ECO:0000256" key="10">
    <source>
        <dbReference type="SAM" id="MobiDB-lite"/>
    </source>
</evidence>
<keyword evidence="2 9" id="KW-0240">DNA-directed RNA polymerase</keyword>
<evidence type="ECO:0000256" key="7">
    <source>
        <dbReference type="ARBA" id="ARBA00023125"/>
    </source>
</evidence>
<evidence type="ECO:0000256" key="4">
    <source>
        <dbReference type="ARBA" id="ARBA00022695"/>
    </source>
</evidence>
<dbReference type="GO" id="GO:0000428">
    <property type="term" value="C:DNA-directed RNA polymerase complex"/>
    <property type="evidence" value="ECO:0007669"/>
    <property type="project" value="UniProtKB-KW"/>
</dbReference>
<comment type="similarity">
    <text evidence="1 9">Belongs to the sigma-54 factor family.</text>
</comment>
<dbReference type="EMBL" id="BMED01000003">
    <property type="protein sequence ID" value="GGC80819.1"/>
    <property type="molecule type" value="Genomic_DNA"/>
</dbReference>
<reference evidence="13" key="2">
    <citation type="submission" date="2020-09" db="EMBL/GenBank/DDBJ databases">
        <authorList>
            <person name="Sun Q."/>
            <person name="Zhou Y."/>
        </authorList>
    </citation>
    <scope>NUCLEOTIDE SEQUENCE</scope>
    <source>
        <strain evidence="13">CGMCC 1.10998</strain>
    </source>
</reference>
<dbReference type="PRINTS" id="PR00045">
    <property type="entry name" value="SIGMA54FCT"/>
</dbReference>
<gene>
    <name evidence="13" type="primary">rpoN</name>
    <name evidence="13" type="ORF">GCM10011396_30000</name>
</gene>
<keyword evidence="8 9" id="KW-0804">Transcription</keyword>
<evidence type="ECO:0000313" key="14">
    <source>
        <dbReference type="Proteomes" id="UP000637423"/>
    </source>
</evidence>
<dbReference type="PANTHER" id="PTHR32248:SF4">
    <property type="entry name" value="RNA POLYMERASE SIGMA-54 FACTOR"/>
    <property type="match status" value="1"/>
</dbReference>
<feature type="region of interest" description="Disordered" evidence="10">
    <location>
        <begin position="67"/>
        <end position="131"/>
    </location>
</feature>
<keyword evidence="3 9" id="KW-0808">Transferase</keyword>
<dbReference type="PIRSF" id="PIRSF000774">
    <property type="entry name" value="RpoN"/>
    <property type="match status" value="1"/>
</dbReference>
<feature type="compositionally biased region" description="Polar residues" evidence="10">
    <location>
        <begin position="67"/>
        <end position="84"/>
    </location>
</feature>
<dbReference type="GO" id="GO:0001216">
    <property type="term" value="F:DNA-binding transcription activator activity"/>
    <property type="evidence" value="ECO:0007669"/>
    <property type="project" value="InterPro"/>
</dbReference>
<feature type="domain" description="RNA polymerase sigma factor 54 core-binding" evidence="12">
    <location>
        <begin position="136"/>
        <end position="325"/>
    </location>
</feature>
<comment type="caution">
    <text evidence="13">The sequence shown here is derived from an EMBL/GenBank/DDBJ whole genome shotgun (WGS) entry which is preliminary data.</text>
</comment>
<dbReference type="InterPro" id="IPR000394">
    <property type="entry name" value="RNA_pol_sigma_54"/>
</dbReference>
<sequence>MKQSLQLRTSQHLALTPQLQQSIRLLQLSTLELHQELENLLTENPMLERVDDPMDNAVRLLADGAISASSTSDNDSGAANTGNEDSSPASDNGDGADAPNAADTTSANEEDWSFDDVPQGSKGPEEDEGRPQLECAQISLREHLLEQMRVTVKELRDRALIELIIDALDGNGYLTESLEDIHGALPLELCVEPEELNFALNMLQSFDPAGVGARSLSECLSIQIKRLPKIAFVTRRLALDIVEKHLALFAQRDFNKLKKVLTCDDEDLREAQVVIKQCKPHPGAEFTADASDYVVPDVIVRKSKNGWQVLLNQDVMPRLRVNSMYANIMKQNRGDGTLSSQLQEARWLIKNMRQRFDTILRVAQAIVERQRNFFTHGAVAMRPLVLREIADTLGLHESTISRVTTQKYMLTPHGMFELKYFFGSHVATETGGEASSTAIRALIKQLIGAEDQKNPLSDSKIADMLGEQGMVIARRTVAKYREALKIPPVSLRKSL</sequence>
<evidence type="ECO:0000259" key="11">
    <source>
        <dbReference type="Pfam" id="PF04552"/>
    </source>
</evidence>
<evidence type="ECO:0000259" key="12">
    <source>
        <dbReference type="Pfam" id="PF04963"/>
    </source>
</evidence>
<dbReference type="Gene3D" id="1.10.10.60">
    <property type="entry name" value="Homeodomain-like"/>
    <property type="match status" value="1"/>
</dbReference>
<dbReference type="Pfam" id="PF00309">
    <property type="entry name" value="Sigma54_AID"/>
    <property type="match status" value="1"/>
</dbReference>
<dbReference type="PROSITE" id="PS50044">
    <property type="entry name" value="SIGMA54_3"/>
    <property type="match status" value="1"/>
</dbReference>
<dbReference type="AlphaFoldDB" id="A0A916UPR8"/>
<dbReference type="NCBIfam" id="NF009118">
    <property type="entry name" value="PRK12469.1"/>
    <property type="match status" value="1"/>
</dbReference>
<keyword evidence="4 9" id="KW-0548">Nucleotidyltransferase</keyword>
<dbReference type="GO" id="GO:0016779">
    <property type="term" value="F:nucleotidyltransferase activity"/>
    <property type="evidence" value="ECO:0007669"/>
    <property type="project" value="UniProtKB-KW"/>
</dbReference>
<evidence type="ECO:0000256" key="1">
    <source>
        <dbReference type="ARBA" id="ARBA00008798"/>
    </source>
</evidence>
<evidence type="ECO:0000256" key="9">
    <source>
        <dbReference type="PIRNR" id="PIRNR000774"/>
    </source>
</evidence>
<dbReference type="PROSITE" id="PS00718">
    <property type="entry name" value="SIGMA54_2"/>
    <property type="match status" value="1"/>
</dbReference>
<dbReference type="NCBIfam" id="NF004595">
    <property type="entry name" value="PRK05932.1-2"/>
    <property type="match status" value="1"/>
</dbReference>